<keyword evidence="4" id="KW-1185">Reference proteome</keyword>
<dbReference type="InterPro" id="IPR000757">
    <property type="entry name" value="Beta-glucanase-like"/>
</dbReference>
<evidence type="ECO:0000259" key="2">
    <source>
        <dbReference type="PROSITE" id="PS51762"/>
    </source>
</evidence>
<dbReference type="RefSeq" id="WP_339969680.1">
    <property type="nucleotide sequence ID" value="NZ_JBBHJY010000012.1"/>
</dbReference>
<dbReference type="Proteomes" id="UP001379235">
    <property type="component" value="Unassembled WGS sequence"/>
</dbReference>
<protein>
    <submittedName>
        <fullName evidence="3">Glycoside hydrolase family 16 protein</fullName>
    </submittedName>
</protein>
<keyword evidence="3" id="KW-0378">Hydrolase</keyword>
<evidence type="ECO:0000313" key="4">
    <source>
        <dbReference type="Proteomes" id="UP001379235"/>
    </source>
</evidence>
<dbReference type="Gene3D" id="2.60.120.200">
    <property type="match status" value="1"/>
</dbReference>
<comment type="similarity">
    <text evidence="1">Belongs to the glycosyl hydrolase 16 family.</text>
</comment>
<proteinExistence type="inferred from homology"/>
<dbReference type="SUPFAM" id="SSF49899">
    <property type="entry name" value="Concanavalin A-like lectins/glucanases"/>
    <property type="match status" value="1"/>
</dbReference>
<feature type="domain" description="GH16" evidence="2">
    <location>
        <begin position="12"/>
        <end position="288"/>
    </location>
</feature>
<name>A0ABU8SDB4_9SPHN</name>
<dbReference type="InterPro" id="IPR013320">
    <property type="entry name" value="ConA-like_dom_sf"/>
</dbReference>
<dbReference type="PROSITE" id="PS51762">
    <property type="entry name" value="GH16_2"/>
    <property type="match status" value="1"/>
</dbReference>
<dbReference type="GO" id="GO:0016787">
    <property type="term" value="F:hydrolase activity"/>
    <property type="evidence" value="ECO:0007669"/>
    <property type="project" value="UniProtKB-KW"/>
</dbReference>
<accession>A0ABU8SDB4</accession>
<organism evidence="3 4">
    <name type="scientific">Novosphingobium aquae</name>
    <dbReference type="NCBI Taxonomy" id="3133435"/>
    <lineage>
        <taxon>Bacteria</taxon>
        <taxon>Pseudomonadati</taxon>
        <taxon>Pseudomonadota</taxon>
        <taxon>Alphaproteobacteria</taxon>
        <taxon>Sphingomonadales</taxon>
        <taxon>Sphingomonadaceae</taxon>
        <taxon>Novosphingobium</taxon>
    </lineage>
</organism>
<dbReference type="EMBL" id="JBBHJY010000012">
    <property type="protein sequence ID" value="MEJ6011951.1"/>
    <property type="molecule type" value="Genomic_DNA"/>
</dbReference>
<dbReference type="Pfam" id="PF00722">
    <property type="entry name" value="Glyco_hydro_16"/>
    <property type="match status" value="1"/>
</dbReference>
<evidence type="ECO:0000256" key="1">
    <source>
        <dbReference type="ARBA" id="ARBA00006865"/>
    </source>
</evidence>
<dbReference type="PANTHER" id="PTHR10963">
    <property type="entry name" value="GLYCOSYL HYDROLASE-RELATED"/>
    <property type="match status" value="1"/>
</dbReference>
<dbReference type="InterPro" id="IPR050546">
    <property type="entry name" value="Glycosyl_Hydrlase_16"/>
</dbReference>
<dbReference type="CDD" id="cd08023">
    <property type="entry name" value="GH16_laminarinase_like"/>
    <property type="match status" value="1"/>
</dbReference>
<reference evidence="3 4" key="1">
    <citation type="submission" date="2024-03" db="EMBL/GenBank/DDBJ databases">
        <authorList>
            <person name="Jo J.-H."/>
        </authorList>
    </citation>
    <scope>NUCLEOTIDE SEQUENCE [LARGE SCALE GENOMIC DNA]</scope>
    <source>
        <strain evidence="3 4">AS3R-12</strain>
    </source>
</reference>
<dbReference type="PANTHER" id="PTHR10963:SF55">
    <property type="entry name" value="GLYCOSIDE HYDROLASE FAMILY 16 PROTEIN"/>
    <property type="match status" value="1"/>
</dbReference>
<evidence type="ECO:0000313" key="3">
    <source>
        <dbReference type="EMBL" id="MEJ6011951.1"/>
    </source>
</evidence>
<comment type="caution">
    <text evidence="3">The sequence shown here is derived from an EMBL/GenBank/DDBJ whole genome shotgun (WGS) entry which is preliminary data.</text>
</comment>
<sequence length="302" mass="33566">MILASARPALADDWKLVWSDEFDQPEIDPAKWGFDVDCWGGGNDERQCYTARPANAAIADGKLVITARRQRFTGPALPEAQRKTAADPRAQATREFTSARLTTRGKAAWRYGKIEVRAQLPQGQGTWPAIWMLPEKDTYGPWAASGEIDILEAVNLGVPCRACNSGREDTILGTLHFGEKWPRNVHSGDEVHAPQVLEGFHTYAIEWSSDRIVWLLDGRVYAQRKASDWWSAGSKTPGAPFDQQFHLILNLAIGGKLSETRGVGGVSRQDFPKRYAIDWVRVWQKDAKPVTAAVDRPTGKGE</sequence>
<gene>
    <name evidence="3" type="ORF">WG900_18770</name>
</gene>